<evidence type="ECO:0000313" key="2">
    <source>
        <dbReference type="EMBL" id="ELY46714.1"/>
    </source>
</evidence>
<dbReference type="Pfam" id="PF01877">
    <property type="entry name" value="RNA_binding"/>
    <property type="match status" value="1"/>
</dbReference>
<organism evidence="2 3">
    <name type="scientific">Natronorubrum sulfidifaciens JCM 14089</name>
    <dbReference type="NCBI Taxonomy" id="1230460"/>
    <lineage>
        <taxon>Archaea</taxon>
        <taxon>Methanobacteriati</taxon>
        <taxon>Methanobacteriota</taxon>
        <taxon>Stenosarchaea group</taxon>
        <taxon>Halobacteria</taxon>
        <taxon>Halobacteriales</taxon>
        <taxon>Natrialbaceae</taxon>
        <taxon>Natronorubrum</taxon>
    </lineage>
</organism>
<dbReference type="eggNOG" id="arCOG01043">
    <property type="taxonomic scope" value="Archaea"/>
</dbReference>
<evidence type="ECO:0000256" key="1">
    <source>
        <dbReference type="HAMAP-Rule" id="MF_01112"/>
    </source>
</evidence>
<evidence type="ECO:0000313" key="3">
    <source>
        <dbReference type="Proteomes" id="UP000011661"/>
    </source>
</evidence>
<dbReference type="HAMAP" id="MF_01112">
    <property type="entry name" value="UPF0201"/>
    <property type="match status" value="1"/>
</dbReference>
<dbReference type="PATRIC" id="fig|1230460.4.peg.1285"/>
<dbReference type="Proteomes" id="UP000011661">
    <property type="component" value="Unassembled WGS sequence"/>
</dbReference>
<proteinExistence type="inferred from homology"/>
<dbReference type="PANTHER" id="PTHR39652">
    <property type="entry name" value="UPF0201 PROTEIN TK1335"/>
    <property type="match status" value="1"/>
</dbReference>
<accession>L9WB64</accession>
<dbReference type="AlphaFoldDB" id="L9WB64"/>
<reference evidence="2 3" key="1">
    <citation type="journal article" date="2014" name="PLoS Genet.">
        <title>Phylogenetically driven sequencing of extremely halophilic archaea reveals strategies for static and dynamic osmo-response.</title>
        <authorList>
            <person name="Becker E.A."/>
            <person name="Seitzer P.M."/>
            <person name="Tritt A."/>
            <person name="Larsen D."/>
            <person name="Krusor M."/>
            <person name="Yao A.I."/>
            <person name="Wu D."/>
            <person name="Madern D."/>
            <person name="Eisen J.A."/>
            <person name="Darling A.E."/>
            <person name="Facciotti M.T."/>
        </authorList>
    </citation>
    <scope>NUCLEOTIDE SEQUENCE [LARGE SCALE GENOMIC DNA]</scope>
    <source>
        <strain evidence="2 3">JCM 14089</strain>
    </source>
</reference>
<protein>
    <recommendedName>
        <fullName evidence="1">UPF0201 protein C495_06388</fullName>
    </recommendedName>
</protein>
<gene>
    <name evidence="2" type="ORF">C495_06388</name>
</gene>
<dbReference type="SUPFAM" id="SSF55282">
    <property type="entry name" value="RL5-like"/>
    <property type="match status" value="1"/>
</dbReference>
<dbReference type="PANTHER" id="PTHR39652:SF1">
    <property type="entry name" value="UPF0201 PROTEIN TK1335"/>
    <property type="match status" value="1"/>
</dbReference>
<comment type="similarity">
    <text evidence="1">Belongs to the UPF0201 family.</text>
</comment>
<name>L9WB64_9EURY</name>
<sequence>MTEIYRVDVEITAPVYDTEVTSRVVDAVSNIFPNADIEEEFGEIRAEAHAMDHFSELLHKQEILDTARGEFFSNREGETVSFALKKQAAFEDRVNFSVGEPDELGEISVRVRVEDPTVEEYIDHIAPPTEDGRPIENGEAE</sequence>
<dbReference type="InterPro" id="IPR022803">
    <property type="entry name" value="Ribosomal_uL5_dom_sf"/>
</dbReference>
<comment type="caution">
    <text evidence="2">The sequence shown here is derived from an EMBL/GenBank/DDBJ whole genome shotgun (WGS) entry which is preliminary data.</text>
</comment>
<dbReference type="EMBL" id="AOHX01000029">
    <property type="protein sequence ID" value="ELY46714.1"/>
    <property type="molecule type" value="Genomic_DNA"/>
</dbReference>
<dbReference type="OrthoDB" id="7819at2157"/>
<dbReference type="Gene3D" id="3.30.1440.10">
    <property type="match status" value="1"/>
</dbReference>
<keyword evidence="3" id="KW-1185">Reference proteome</keyword>
<dbReference type="InterPro" id="IPR002739">
    <property type="entry name" value="PAB1135-like"/>
</dbReference>
<dbReference type="STRING" id="1230460.C495_06388"/>
<dbReference type="RefSeq" id="WP_008161089.1">
    <property type="nucleotide sequence ID" value="NZ_AOHX01000029.1"/>
</dbReference>